<accession>A0A2P9AAC0</accession>
<dbReference type="InterPro" id="IPR013785">
    <property type="entry name" value="Aldolase_TIM"/>
</dbReference>
<dbReference type="InterPro" id="IPR011060">
    <property type="entry name" value="RibuloseP-bd_barrel"/>
</dbReference>
<proteinExistence type="predicted"/>
<dbReference type="AlphaFoldDB" id="A0A2P9AAC0"/>
<gene>
    <name evidence="1" type="ORF">BQ8482_100256</name>
</gene>
<evidence type="ECO:0000313" key="1">
    <source>
        <dbReference type="EMBL" id="SJM28060.1"/>
    </source>
</evidence>
<protein>
    <recommendedName>
        <fullName evidence="3">4-hydroxythreonine-4-phosphate dehydrogenase</fullName>
    </recommendedName>
</protein>
<keyword evidence="2" id="KW-1185">Reference proteome</keyword>
<reference evidence="2" key="1">
    <citation type="submission" date="2016-12" db="EMBL/GenBank/DDBJ databases">
        <authorList>
            <person name="Brunel B."/>
        </authorList>
    </citation>
    <scope>NUCLEOTIDE SEQUENCE [LARGE SCALE GENOMIC DNA]</scope>
</reference>
<dbReference type="EMBL" id="FUIG01000002">
    <property type="protein sequence ID" value="SJM28060.1"/>
    <property type="molecule type" value="Genomic_DNA"/>
</dbReference>
<dbReference type="Proteomes" id="UP000245698">
    <property type="component" value="Unassembled WGS sequence"/>
</dbReference>
<sequence>MTQFDFIFMLTRNDRTVADAAVHAETALGAGIRHIGFKDIGLPLDALAGLARQIRAGGASTYLEVVSLDRDSEVRSVKAAIDLGVDYLLGGTHAQDVLPLLEGTLIRYYPFPGRVVGHPSILEGSQAEIVKSAVALASHTGVAGLDLLAYRSAGNVPSLIDAVCRAVPKPVIVAGSVDRPDQIETIRKSGAAGFTVGTSALDGRFPAEGPALEFQLRAISACLEGHQESMGGEERSW</sequence>
<evidence type="ECO:0008006" key="3">
    <source>
        <dbReference type="Google" id="ProtNLM"/>
    </source>
</evidence>
<dbReference type="RefSeq" id="WP_123145922.1">
    <property type="nucleotide sequence ID" value="NZ_FUIG01000002.1"/>
</dbReference>
<organism evidence="1 2">
    <name type="scientific">Mesorhizobium delmotii</name>
    <dbReference type="NCBI Taxonomy" id="1631247"/>
    <lineage>
        <taxon>Bacteria</taxon>
        <taxon>Pseudomonadati</taxon>
        <taxon>Pseudomonadota</taxon>
        <taxon>Alphaproteobacteria</taxon>
        <taxon>Hyphomicrobiales</taxon>
        <taxon>Phyllobacteriaceae</taxon>
        <taxon>Mesorhizobium</taxon>
    </lineage>
</organism>
<evidence type="ECO:0000313" key="2">
    <source>
        <dbReference type="Proteomes" id="UP000245698"/>
    </source>
</evidence>
<name>A0A2P9AAC0_9HYPH</name>
<dbReference type="SUPFAM" id="SSF51366">
    <property type="entry name" value="Ribulose-phoshate binding barrel"/>
    <property type="match status" value="1"/>
</dbReference>
<dbReference type="Gene3D" id="3.20.20.70">
    <property type="entry name" value="Aldolase class I"/>
    <property type="match status" value="1"/>
</dbReference>